<protein>
    <submittedName>
        <fullName evidence="12">Energy transducer TonB</fullName>
    </submittedName>
</protein>
<feature type="domain" description="TonB C-terminal" evidence="11">
    <location>
        <begin position="150"/>
        <end position="235"/>
    </location>
</feature>
<dbReference type="Gene3D" id="3.30.1150.10">
    <property type="match status" value="1"/>
</dbReference>
<dbReference type="PANTHER" id="PTHR33446">
    <property type="entry name" value="PROTEIN TONB-RELATED"/>
    <property type="match status" value="1"/>
</dbReference>
<name>A0ABX1TCU8_9PROT</name>
<accession>A0ABX1TCU8</accession>
<dbReference type="PANTHER" id="PTHR33446:SF2">
    <property type="entry name" value="PROTEIN TONB"/>
    <property type="match status" value="1"/>
</dbReference>
<evidence type="ECO:0000256" key="8">
    <source>
        <dbReference type="ARBA" id="ARBA00022989"/>
    </source>
</evidence>
<evidence type="ECO:0000256" key="9">
    <source>
        <dbReference type="ARBA" id="ARBA00023136"/>
    </source>
</evidence>
<evidence type="ECO:0000256" key="2">
    <source>
        <dbReference type="ARBA" id="ARBA00006555"/>
    </source>
</evidence>
<evidence type="ECO:0000313" key="13">
    <source>
        <dbReference type="Proteomes" id="UP000886469"/>
    </source>
</evidence>
<dbReference type="Proteomes" id="UP000886469">
    <property type="component" value="Unassembled WGS sequence"/>
</dbReference>
<dbReference type="InterPro" id="IPR037682">
    <property type="entry name" value="TonB_C"/>
</dbReference>
<dbReference type="Pfam" id="PF03544">
    <property type="entry name" value="TonB_C"/>
    <property type="match status" value="1"/>
</dbReference>
<dbReference type="SUPFAM" id="SSF74653">
    <property type="entry name" value="TolA/TonB C-terminal domain"/>
    <property type="match status" value="1"/>
</dbReference>
<dbReference type="NCBIfam" id="TIGR01352">
    <property type="entry name" value="tonB_Cterm"/>
    <property type="match status" value="1"/>
</dbReference>
<evidence type="ECO:0000256" key="4">
    <source>
        <dbReference type="ARBA" id="ARBA00022475"/>
    </source>
</evidence>
<keyword evidence="9" id="KW-0472">Membrane</keyword>
<feature type="compositionally biased region" description="Low complexity" evidence="10">
    <location>
        <begin position="1"/>
        <end position="14"/>
    </location>
</feature>
<evidence type="ECO:0000256" key="10">
    <source>
        <dbReference type="SAM" id="MobiDB-lite"/>
    </source>
</evidence>
<evidence type="ECO:0000259" key="11">
    <source>
        <dbReference type="PROSITE" id="PS52015"/>
    </source>
</evidence>
<keyword evidence="6" id="KW-0812">Transmembrane</keyword>
<dbReference type="PROSITE" id="PS52015">
    <property type="entry name" value="TONB_CTD"/>
    <property type="match status" value="1"/>
</dbReference>
<organism evidence="12 13">
    <name type="scientific">Candidatus Accumulibacter contiguus</name>
    <dbReference type="NCBI Taxonomy" id="2954381"/>
    <lineage>
        <taxon>Bacteria</taxon>
        <taxon>Pseudomonadati</taxon>
        <taxon>Pseudomonadota</taxon>
        <taxon>Betaproteobacteria</taxon>
        <taxon>Candidatus Accumulibacter</taxon>
    </lineage>
</organism>
<dbReference type="EMBL" id="SPMX01000040">
    <property type="protein sequence ID" value="NMQ06341.1"/>
    <property type="molecule type" value="Genomic_DNA"/>
</dbReference>
<evidence type="ECO:0000313" key="12">
    <source>
        <dbReference type="EMBL" id="NMQ06341.1"/>
    </source>
</evidence>
<proteinExistence type="inferred from homology"/>
<evidence type="ECO:0000256" key="6">
    <source>
        <dbReference type="ARBA" id="ARBA00022692"/>
    </source>
</evidence>
<sequence length="235" mass="24819">MGSGAGTSANAGAASRHRKQAKRPSGLIKSFTRVLHSDSAHSLGESYSRACGTILLHNGRPMPSRLLLAVALSLALHAGVLLWDARKLSLPPAQPPLEATFSLPAKSAAHDDEPLLKNTLIHDPAPVKAVHPPPPAAHAAPPAAKTMARRQIEAAQRKLSQHLYYPPAAVARGLEGEVRLLLTIADDGGISDVVIAASSGHPLLDQAAVKAAYAMGRVNWANSREFILPVIFRLE</sequence>
<comment type="subcellular location">
    <subcellularLocation>
        <location evidence="1">Cell inner membrane</location>
        <topology evidence="1">Single-pass membrane protein</topology>
        <orientation evidence="1">Periplasmic side</orientation>
    </subcellularLocation>
</comment>
<comment type="similarity">
    <text evidence="2">Belongs to the TonB family.</text>
</comment>
<feature type="region of interest" description="Disordered" evidence="10">
    <location>
        <begin position="1"/>
        <end position="27"/>
    </location>
</feature>
<gene>
    <name evidence="12" type="ORF">E4Q08_14300</name>
</gene>
<evidence type="ECO:0000256" key="3">
    <source>
        <dbReference type="ARBA" id="ARBA00022448"/>
    </source>
</evidence>
<keyword evidence="13" id="KW-1185">Reference proteome</keyword>
<evidence type="ECO:0000256" key="5">
    <source>
        <dbReference type="ARBA" id="ARBA00022519"/>
    </source>
</evidence>
<keyword evidence="8" id="KW-1133">Transmembrane helix</keyword>
<dbReference type="InterPro" id="IPR051045">
    <property type="entry name" value="TonB-dependent_transducer"/>
</dbReference>
<keyword evidence="7" id="KW-0653">Protein transport</keyword>
<comment type="caution">
    <text evidence="12">The sequence shown here is derived from an EMBL/GenBank/DDBJ whole genome shotgun (WGS) entry which is preliminary data.</text>
</comment>
<dbReference type="InterPro" id="IPR006260">
    <property type="entry name" value="TonB/TolA_C"/>
</dbReference>
<reference evidence="12" key="1">
    <citation type="submission" date="2019-03" db="EMBL/GenBank/DDBJ databases">
        <title>Metabolic reconstructions from genomes of highly enriched 'Candidatus Accumulibacter' and 'Candidatus Competibacter' bioreactor populations.</title>
        <authorList>
            <person name="Annavajhala M.K."/>
            <person name="Welles L."/>
            <person name="Abbas B."/>
            <person name="Sorokin D."/>
            <person name="Park H."/>
            <person name="Van Loosdrecht M."/>
            <person name="Chandran K."/>
        </authorList>
    </citation>
    <scope>NUCLEOTIDE SEQUENCE</scope>
    <source>
        <strain evidence="12">SBR_L</strain>
    </source>
</reference>
<evidence type="ECO:0000256" key="7">
    <source>
        <dbReference type="ARBA" id="ARBA00022927"/>
    </source>
</evidence>
<keyword evidence="4" id="KW-1003">Cell membrane</keyword>
<keyword evidence="5" id="KW-0997">Cell inner membrane</keyword>
<keyword evidence="3" id="KW-0813">Transport</keyword>
<evidence type="ECO:0000256" key="1">
    <source>
        <dbReference type="ARBA" id="ARBA00004383"/>
    </source>
</evidence>